<dbReference type="AlphaFoldDB" id="A0A4Y2URV9"/>
<dbReference type="OrthoDB" id="27832at2759"/>
<dbReference type="EMBL" id="BGPR01038563">
    <property type="protein sequence ID" value="GBO14433.1"/>
    <property type="molecule type" value="Genomic_DNA"/>
</dbReference>
<dbReference type="EMBL" id="BGPR01038567">
    <property type="protein sequence ID" value="GBO14436.1"/>
    <property type="molecule type" value="Genomic_DNA"/>
</dbReference>
<sequence length="132" mass="15324">MKTFELKYGRKQETDNEKEENVILLVESEDEDFGSFQQETEATEMEKNKRKVSYDRLERICSVQRSTGACAQFLMTGIQNFQSWVLRHDKAQVHSGISFGRNNDSQVLKKCSKEGIEGGLKRRLVIYIYTFA</sequence>
<name>A0A4Y2URV9_ARAVE</name>
<evidence type="ECO:0000313" key="2">
    <source>
        <dbReference type="EMBL" id="GBO14436.1"/>
    </source>
</evidence>
<gene>
    <name evidence="2" type="ORF">AVEN_200199_1</name>
    <name evidence="1" type="ORF">AVEN_248614_1</name>
</gene>
<evidence type="ECO:0000313" key="1">
    <source>
        <dbReference type="EMBL" id="GBO14433.1"/>
    </source>
</evidence>
<reference evidence="2 3" key="1">
    <citation type="journal article" date="2019" name="Sci. Rep.">
        <title>Orb-weaving spider Araneus ventricosus genome elucidates the spidroin gene catalogue.</title>
        <authorList>
            <person name="Kono N."/>
            <person name="Nakamura H."/>
            <person name="Ohtoshi R."/>
            <person name="Moran D.A.P."/>
            <person name="Shinohara A."/>
            <person name="Yoshida Y."/>
            <person name="Fujiwara M."/>
            <person name="Mori M."/>
            <person name="Tomita M."/>
            <person name="Arakawa K."/>
        </authorList>
    </citation>
    <scope>NUCLEOTIDE SEQUENCE [LARGE SCALE GENOMIC DNA]</scope>
</reference>
<keyword evidence="3" id="KW-1185">Reference proteome</keyword>
<organism evidence="2 3">
    <name type="scientific">Araneus ventricosus</name>
    <name type="common">Orbweaver spider</name>
    <name type="synonym">Epeira ventricosa</name>
    <dbReference type="NCBI Taxonomy" id="182803"/>
    <lineage>
        <taxon>Eukaryota</taxon>
        <taxon>Metazoa</taxon>
        <taxon>Ecdysozoa</taxon>
        <taxon>Arthropoda</taxon>
        <taxon>Chelicerata</taxon>
        <taxon>Arachnida</taxon>
        <taxon>Araneae</taxon>
        <taxon>Araneomorphae</taxon>
        <taxon>Entelegynae</taxon>
        <taxon>Araneoidea</taxon>
        <taxon>Araneidae</taxon>
        <taxon>Araneus</taxon>
    </lineage>
</organism>
<evidence type="ECO:0000313" key="3">
    <source>
        <dbReference type="Proteomes" id="UP000499080"/>
    </source>
</evidence>
<dbReference type="Proteomes" id="UP000499080">
    <property type="component" value="Unassembled WGS sequence"/>
</dbReference>
<accession>A0A4Y2URV9</accession>
<proteinExistence type="predicted"/>
<protein>
    <submittedName>
        <fullName evidence="2">Uncharacterized protein</fullName>
    </submittedName>
</protein>
<comment type="caution">
    <text evidence="2">The sequence shown here is derived from an EMBL/GenBank/DDBJ whole genome shotgun (WGS) entry which is preliminary data.</text>
</comment>